<dbReference type="InterPro" id="IPR036397">
    <property type="entry name" value="RNaseH_sf"/>
</dbReference>
<dbReference type="EMBL" id="NKQK01000001">
    <property type="protein sequence ID" value="PSS36334.1"/>
    <property type="molecule type" value="Genomic_DNA"/>
</dbReference>
<dbReference type="Gene3D" id="3.30.420.10">
    <property type="entry name" value="Ribonuclease H-like superfamily/Ribonuclease H"/>
    <property type="match status" value="1"/>
</dbReference>
<dbReference type="InterPro" id="IPR012337">
    <property type="entry name" value="RNaseH-like_sf"/>
</dbReference>
<evidence type="ECO:0000313" key="2">
    <source>
        <dbReference type="EMBL" id="PSS36334.1"/>
    </source>
</evidence>
<dbReference type="InterPro" id="IPR002156">
    <property type="entry name" value="RNaseH_domain"/>
</dbReference>
<dbReference type="SUPFAM" id="SSF53098">
    <property type="entry name" value="Ribonuclease H-like"/>
    <property type="match status" value="1"/>
</dbReference>
<evidence type="ECO:0000259" key="1">
    <source>
        <dbReference type="PROSITE" id="PS50879"/>
    </source>
</evidence>
<dbReference type="InParanoid" id="A0A2R6S217"/>
<dbReference type="PANTHER" id="PTHR47723">
    <property type="entry name" value="OS05G0353850 PROTEIN"/>
    <property type="match status" value="1"/>
</dbReference>
<dbReference type="GO" id="GO:0003676">
    <property type="term" value="F:nucleic acid binding"/>
    <property type="evidence" value="ECO:0007669"/>
    <property type="project" value="InterPro"/>
</dbReference>
<evidence type="ECO:0000313" key="3">
    <source>
        <dbReference type="Proteomes" id="UP000241394"/>
    </source>
</evidence>
<dbReference type="GO" id="GO:0004523">
    <property type="term" value="F:RNA-DNA hybrid ribonuclease activity"/>
    <property type="evidence" value="ECO:0007669"/>
    <property type="project" value="InterPro"/>
</dbReference>
<dbReference type="PROSITE" id="PS50879">
    <property type="entry name" value="RNASE_H_1"/>
    <property type="match status" value="1"/>
</dbReference>
<organism evidence="2 3">
    <name type="scientific">Actinidia chinensis var. chinensis</name>
    <name type="common">Chinese soft-hair kiwi</name>
    <dbReference type="NCBI Taxonomy" id="1590841"/>
    <lineage>
        <taxon>Eukaryota</taxon>
        <taxon>Viridiplantae</taxon>
        <taxon>Streptophyta</taxon>
        <taxon>Embryophyta</taxon>
        <taxon>Tracheophyta</taxon>
        <taxon>Spermatophyta</taxon>
        <taxon>Magnoliopsida</taxon>
        <taxon>eudicotyledons</taxon>
        <taxon>Gunneridae</taxon>
        <taxon>Pentapetalae</taxon>
        <taxon>asterids</taxon>
        <taxon>Ericales</taxon>
        <taxon>Actinidiaceae</taxon>
        <taxon>Actinidia</taxon>
    </lineage>
</organism>
<dbReference type="Pfam" id="PF13456">
    <property type="entry name" value="RVT_3"/>
    <property type="match status" value="1"/>
</dbReference>
<name>A0A2R6S217_ACTCC</name>
<sequence length="120" mass="13512">MRQENVKKAYWLARYINVAFQVPEATSPRLPRLITWLCPSASNMKLNTDGSARGDPGPAGYGGVFRDELYGYFRKLRDISSLEAEVWGIYKGLTIILENGLNGIDVEIRLGRNHETNPRG</sequence>
<protein>
    <submittedName>
        <fullName evidence="2">Ribonuclease H protein</fullName>
    </submittedName>
</protein>
<dbReference type="CDD" id="cd06222">
    <property type="entry name" value="RNase_H_like"/>
    <property type="match status" value="1"/>
</dbReference>
<keyword evidence="3" id="KW-1185">Reference proteome</keyword>
<reference evidence="2 3" key="1">
    <citation type="submission" date="2017-07" db="EMBL/GenBank/DDBJ databases">
        <title>An improved, manually edited Actinidia chinensis var. chinensis (kiwifruit) genome highlights the challenges associated with draft genomes and gene prediction in plants.</title>
        <authorList>
            <person name="Pilkington S."/>
            <person name="Crowhurst R."/>
            <person name="Hilario E."/>
            <person name="Nardozza S."/>
            <person name="Fraser L."/>
            <person name="Peng Y."/>
            <person name="Gunaseelan K."/>
            <person name="Simpson R."/>
            <person name="Tahir J."/>
            <person name="Deroles S."/>
            <person name="Templeton K."/>
            <person name="Luo Z."/>
            <person name="Davy M."/>
            <person name="Cheng C."/>
            <person name="Mcneilage M."/>
            <person name="Scaglione D."/>
            <person name="Liu Y."/>
            <person name="Zhang Q."/>
            <person name="Datson P."/>
            <person name="De Silva N."/>
            <person name="Gardiner S."/>
            <person name="Bassett H."/>
            <person name="Chagne D."/>
            <person name="Mccallum J."/>
            <person name="Dzierzon H."/>
            <person name="Deng C."/>
            <person name="Wang Y.-Y."/>
            <person name="Barron N."/>
            <person name="Manako K."/>
            <person name="Bowen J."/>
            <person name="Foster T."/>
            <person name="Erridge Z."/>
            <person name="Tiffin H."/>
            <person name="Waite C."/>
            <person name="Davies K."/>
            <person name="Grierson E."/>
            <person name="Laing W."/>
            <person name="Kirk R."/>
            <person name="Chen X."/>
            <person name="Wood M."/>
            <person name="Montefiori M."/>
            <person name="Brummell D."/>
            <person name="Schwinn K."/>
            <person name="Catanach A."/>
            <person name="Fullerton C."/>
            <person name="Li D."/>
            <person name="Meiyalaghan S."/>
            <person name="Nieuwenhuizen N."/>
            <person name="Read N."/>
            <person name="Prakash R."/>
            <person name="Hunter D."/>
            <person name="Zhang H."/>
            <person name="Mckenzie M."/>
            <person name="Knabel M."/>
            <person name="Harris A."/>
            <person name="Allan A."/>
            <person name="Chen A."/>
            <person name="Janssen B."/>
            <person name="Plunkett B."/>
            <person name="Dwamena C."/>
            <person name="Voogd C."/>
            <person name="Leif D."/>
            <person name="Lafferty D."/>
            <person name="Souleyre E."/>
            <person name="Varkonyi-Gasic E."/>
            <person name="Gambi F."/>
            <person name="Hanley J."/>
            <person name="Yao J.-L."/>
            <person name="Cheung J."/>
            <person name="David K."/>
            <person name="Warren B."/>
            <person name="Marsh K."/>
            <person name="Snowden K."/>
            <person name="Lin-Wang K."/>
            <person name="Brian L."/>
            <person name="Martinez-Sanchez M."/>
            <person name="Wang M."/>
            <person name="Ileperuma N."/>
            <person name="Macnee N."/>
            <person name="Campin R."/>
            <person name="Mcatee P."/>
            <person name="Drummond R."/>
            <person name="Espley R."/>
            <person name="Ireland H."/>
            <person name="Wu R."/>
            <person name="Atkinson R."/>
            <person name="Karunairetnam S."/>
            <person name="Bulley S."/>
            <person name="Chunkath S."/>
            <person name="Hanley Z."/>
            <person name="Storey R."/>
            <person name="Thrimawithana A."/>
            <person name="Thomson S."/>
            <person name="David C."/>
            <person name="Testolin R."/>
        </authorList>
    </citation>
    <scope>NUCLEOTIDE SEQUENCE [LARGE SCALE GENOMIC DNA]</scope>
    <source>
        <strain evidence="3">cv. Red5</strain>
        <tissue evidence="2">Young leaf</tissue>
    </source>
</reference>
<dbReference type="OMA" id="FPETHAI"/>
<dbReference type="PANTHER" id="PTHR47723:SF19">
    <property type="entry name" value="POLYNUCLEOTIDYL TRANSFERASE, RIBONUCLEASE H-LIKE SUPERFAMILY PROTEIN"/>
    <property type="match status" value="1"/>
</dbReference>
<dbReference type="Proteomes" id="UP000241394">
    <property type="component" value="Chromosome LG1"/>
</dbReference>
<accession>A0A2R6S217</accession>
<dbReference type="OrthoDB" id="1752183at2759"/>
<gene>
    <name evidence="2" type="ORF">CEY00_Acc00844</name>
</gene>
<dbReference type="AlphaFoldDB" id="A0A2R6S217"/>
<dbReference type="InterPro" id="IPR044730">
    <property type="entry name" value="RNase_H-like_dom_plant"/>
</dbReference>
<proteinExistence type="predicted"/>
<dbReference type="InterPro" id="IPR053151">
    <property type="entry name" value="RNase_H-like"/>
</dbReference>
<reference evidence="3" key="2">
    <citation type="journal article" date="2018" name="BMC Genomics">
        <title>A manually annotated Actinidia chinensis var. chinensis (kiwifruit) genome highlights the challenges associated with draft genomes and gene prediction in plants.</title>
        <authorList>
            <person name="Pilkington S.M."/>
            <person name="Crowhurst R."/>
            <person name="Hilario E."/>
            <person name="Nardozza S."/>
            <person name="Fraser L."/>
            <person name="Peng Y."/>
            <person name="Gunaseelan K."/>
            <person name="Simpson R."/>
            <person name="Tahir J."/>
            <person name="Deroles S.C."/>
            <person name="Templeton K."/>
            <person name="Luo Z."/>
            <person name="Davy M."/>
            <person name="Cheng C."/>
            <person name="McNeilage M."/>
            <person name="Scaglione D."/>
            <person name="Liu Y."/>
            <person name="Zhang Q."/>
            <person name="Datson P."/>
            <person name="De Silva N."/>
            <person name="Gardiner S.E."/>
            <person name="Bassett H."/>
            <person name="Chagne D."/>
            <person name="McCallum J."/>
            <person name="Dzierzon H."/>
            <person name="Deng C."/>
            <person name="Wang Y.Y."/>
            <person name="Barron L."/>
            <person name="Manako K."/>
            <person name="Bowen J."/>
            <person name="Foster T.M."/>
            <person name="Erridge Z.A."/>
            <person name="Tiffin H."/>
            <person name="Waite C.N."/>
            <person name="Davies K.M."/>
            <person name="Grierson E.P."/>
            <person name="Laing W.A."/>
            <person name="Kirk R."/>
            <person name="Chen X."/>
            <person name="Wood M."/>
            <person name="Montefiori M."/>
            <person name="Brummell D.A."/>
            <person name="Schwinn K.E."/>
            <person name="Catanach A."/>
            <person name="Fullerton C."/>
            <person name="Li D."/>
            <person name="Meiyalaghan S."/>
            <person name="Nieuwenhuizen N."/>
            <person name="Read N."/>
            <person name="Prakash R."/>
            <person name="Hunter D."/>
            <person name="Zhang H."/>
            <person name="McKenzie M."/>
            <person name="Knabel M."/>
            <person name="Harris A."/>
            <person name="Allan A.C."/>
            <person name="Gleave A."/>
            <person name="Chen A."/>
            <person name="Janssen B.J."/>
            <person name="Plunkett B."/>
            <person name="Ampomah-Dwamena C."/>
            <person name="Voogd C."/>
            <person name="Leif D."/>
            <person name="Lafferty D."/>
            <person name="Souleyre E.J.F."/>
            <person name="Varkonyi-Gasic E."/>
            <person name="Gambi F."/>
            <person name="Hanley J."/>
            <person name="Yao J.L."/>
            <person name="Cheung J."/>
            <person name="David K.M."/>
            <person name="Warren B."/>
            <person name="Marsh K."/>
            <person name="Snowden K.C."/>
            <person name="Lin-Wang K."/>
            <person name="Brian L."/>
            <person name="Martinez-Sanchez M."/>
            <person name="Wang M."/>
            <person name="Ileperuma N."/>
            <person name="Macnee N."/>
            <person name="Campin R."/>
            <person name="McAtee P."/>
            <person name="Drummond R.S.M."/>
            <person name="Espley R.V."/>
            <person name="Ireland H.S."/>
            <person name="Wu R."/>
            <person name="Atkinson R.G."/>
            <person name="Karunairetnam S."/>
            <person name="Bulley S."/>
            <person name="Chunkath S."/>
            <person name="Hanley Z."/>
            <person name="Storey R."/>
            <person name="Thrimawithana A.H."/>
            <person name="Thomson S."/>
            <person name="David C."/>
            <person name="Testolin R."/>
            <person name="Huang H."/>
            <person name="Hellens R.P."/>
            <person name="Schaffer R.J."/>
        </authorList>
    </citation>
    <scope>NUCLEOTIDE SEQUENCE [LARGE SCALE GENOMIC DNA]</scope>
    <source>
        <strain evidence="3">cv. Red5</strain>
    </source>
</reference>
<comment type="caution">
    <text evidence="2">The sequence shown here is derived from an EMBL/GenBank/DDBJ whole genome shotgun (WGS) entry which is preliminary data.</text>
</comment>
<feature type="domain" description="RNase H type-1" evidence="1">
    <location>
        <begin position="40"/>
        <end position="120"/>
    </location>
</feature>
<dbReference type="Gramene" id="PSS36334">
    <property type="protein sequence ID" value="PSS36334"/>
    <property type="gene ID" value="CEY00_Acc00844"/>
</dbReference>